<gene>
    <name evidence="1" type="ORF">NBR_LOCUS16514</name>
</gene>
<evidence type="ECO:0000313" key="1">
    <source>
        <dbReference type="EMBL" id="VDL80109.1"/>
    </source>
</evidence>
<dbReference type="AlphaFoldDB" id="A0A0N4YI00"/>
<sequence>MRWAAAGVPYNGTNFCINVVKAVLLTGDAATVAKLVEVTTNLHGWAIVVLEVNFLDPAARLHISSFDDQRVFCSIYVGIDPWIGFGYLFEVQLVKVDKTIHVLPTSKVDEDQSTCGKFIYIQGHPIYSQYSGWSVTFTFTNDKRLKAEGEFALYQVSITADYPATKTLFPNGPDTVYNYVQPVDLNNLPSVAETVYAHLNKSLSCTSEMKFIINDDAKQGPLASFKFTNLQVEAFKIYRSQLPAEVLHLTNVESNSASHKGSIESDEVEVEKY</sequence>
<evidence type="ECO:0000313" key="3">
    <source>
        <dbReference type="WBParaSite" id="NBR_0001651301-mRNA-1"/>
    </source>
</evidence>
<dbReference type="Proteomes" id="UP000271162">
    <property type="component" value="Unassembled WGS sequence"/>
</dbReference>
<organism evidence="3">
    <name type="scientific">Nippostrongylus brasiliensis</name>
    <name type="common">Rat hookworm</name>
    <dbReference type="NCBI Taxonomy" id="27835"/>
    <lineage>
        <taxon>Eukaryota</taxon>
        <taxon>Metazoa</taxon>
        <taxon>Ecdysozoa</taxon>
        <taxon>Nematoda</taxon>
        <taxon>Chromadorea</taxon>
        <taxon>Rhabditida</taxon>
        <taxon>Rhabditina</taxon>
        <taxon>Rhabditomorpha</taxon>
        <taxon>Strongyloidea</taxon>
        <taxon>Heligmosomidae</taxon>
        <taxon>Nippostrongylus</taxon>
    </lineage>
</organism>
<keyword evidence="2" id="KW-1185">Reference proteome</keyword>
<accession>A0A0N4YI00</accession>
<dbReference type="Gene3D" id="2.40.160.110">
    <property type="match status" value="1"/>
</dbReference>
<dbReference type="EMBL" id="UYSL01022241">
    <property type="protein sequence ID" value="VDL80109.1"/>
    <property type="molecule type" value="Genomic_DNA"/>
</dbReference>
<protein>
    <submittedName>
        <fullName evidence="3">Movement protein</fullName>
    </submittedName>
</protein>
<name>A0A0N4YI00_NIPBR</name>
<dbReference type="STRING" id="27835.A0A0N4YI00"/>
<reference evidence="3" key="1">
    <citation type="submission" date="2017-02" db="UniProtKB">
        <authorList>
            <consortium name="WormBaseParasite"/>
        </authorList>
    </citation>
    <scope>IDENTIFICATION</scope>
</reference>
<evidence type="ECO:0000313" key="2">
    <source>
        <dbReference type="Proteomes" id="UP000271162"/>
    </source>
</evidence>
<proteinExistence type="predicted"/>
<reference evidence="1 2" key="2">
    <citation type="submission" date="2018-11" db="EMBL/GenBank/DDBJ databases">
        <authorList>
            <consortium name="Pathogen Informatics"/>
        </authorList>
    </citation>
    <scope>NUCLEOTIDE SEQUENCE [LARGE SCALE GENOMIC DNA]</scope>
</reference>
<dbReference type="WBParaSite" id="NBR_0001651301-mRNA-1">
    <property type="protein sequence ID" value="NBR_0001651301-mRNA-1"/>
    <property type="gene ID" value="NBR_0001651301"/>
</dbReference>